<evidence type="ECO:0000256" key="1">
    <source>
        <dbReference type="SAM" id="MobiDB-lite"/>
    </source>
</evidence>
<dbReference type="AlphaFoldDB" id="F4XRD6"/>
<feature type="region of interest" description="Disordered" evidence="1">
    <location>
        <begin position="149"/>
        <end position="170"/>
    </location>
</feature>
<reference evidence="3" key="1">
    <citation type="journal article" date="2011" name="Proc. Natl. Acad. Sci. U.S.A.">
        <title>Genomic insights into the physiology and ecology of the marine filamentous cyanobacterium Lyngbya majuscula.</title>
        <authorList>
            <person name="Jones A.C."/>
            <person name="Monroe E.A."/>
            <person name="Podell S."/>
            <person name="Hess W.R."/>
            <person name="Klages S."/>
            <person name="Esquenazi E."/>
            <person name="Niessen S."/>
            <person name="Hoover H."/>
            <person name="Rothmann M."/>
            <person name="Lasken R.S."/>
            <person name="Yates J.R.III."/>
            <person name="Reinhardt R."/>
            <person name="Kube M."/>
            <person name="Burkart M.D."/>
            <person name="Allen E.E."/>
            <person name="Dorrestein P.C."/>
            <person name="Gerwick W.H."/>
            <person name="Gerwick L."/>
        </authorList>
    </citation>
    <scope>NUCLEOTIDE SEQUENCE [LARGE SCALE GENOMIC DNA]</scope>
    <source>
        <strain evidence="3">3L</strain>
    </source>
</reference>
<evidence type="ECO:0000313" key="2">
    <source>
        <dbReference type="EMBL" id="EGJ32845.1"/>
    </source>
</evidence>
<proteinExistence type="predicted"/>
<evidence type="ECO:0000313" key="3">
    <source>
        <dbReference type="Proteomes" id="UP000003959"/>
    </source>
</evidence>
<organism evidence="2 3">
    <name type="scientific">Moorena producens 3L</name>
    <dbReference type="NCBI Taxonomy" id="489825"/>
    <lineage>
        <taxon>Bacteria</taxon>
        <taxon>Bacillati</taxon>
        <taxon>Cyanobacteriota</taxon>
        <taxon>Cyanophyceae</taxon>
        <taxon>Coleofasciculales</taxon>
        <taxon>Coleofasciculaceae</taxon>
        <taxon>Moorena</taxon>
    </lineage>
</organism>
<protein>
    <submittedName>
        <fullName evidence="2">Uncharacterized protein</fullName>
    </submittedName>
</protein>
<keyword evidence="3" id="KW-1185">Reference proteome</keyword>
<name>F4XRD6_9CYAN</name>
<dbReference type="Proteomes" id="UP000003959">
    <property type="component" value="Unassembled WGS sequence"/>
</dbReference>
<sequence length="170" mass="18941">MQSFGVTMQPERLRQRVWCVVGDGNRFVRPNRNMGLVHVERVFVMHMPAMKEETIIDALKPTLSDSHSLPISLHCAASHGQENSHQAIYFTLTYNFCPQNGVNKPGYPSLVTPLSCLGSQFWAAHAASVSSEQIPCIQELFGGGRLTFPRQQPLSTSSRRPISHRPTLAI</sequence>
<dbReference type="HOGENOM" id="CLU_1568982_0_0_3"/>
<feature type="compositionally biased region" description="Polar residues" evidence="1">
    <location>
        <begin position="149"/>
        <end position="160"/>
    </location>
</feature>
<gene>
    <name evidence="2" type="ORF">LYNGBM3L_75460</name>
</gene>
<dbReference type="EMBL" id="GL890894">
    <property type="protein sequence ID" value="EGJ32845.1"/>
    <property type="molecule type" value="Genomic_DNA"/>
</dbReference>
<accession>F4XRD6</accession>